<reference evidence="4 5" key="1">
    <citation type="journal article" date="2010" name="Stand. Genomic Sci.">
        <title>Complete genome sequence of Spirochaeta smaragdinae type strain (SEBR 4228).</title>
        <authorList>
            <person name="Mavromatis K."/>
            <person name="Yasawong M."/>
            <person name="Chertkov O."/>
            <person name="Lapidus A."/>
            <person name="Lucas S."/>
            <person name="Nolan M."/>
            <person name="Del Rio T.G."/>
            <person name="Tice H."/>
            <person name="Cheng J.F."/>
            <person name="Pitluck S."/>
            <person name="Liolios K."/>
            <person name="Ivanova N."/>
            <person name="Tapia R."/>
            <person name="Han C."/>
            <person name="Bruce D."/>
            <person name="Goodwin L."/>
            <person name="Pati A."/>
            <person name="Chen A."/>
            <person name="Palaniappan K."/>
            <person name="Land M."/>
            <person name="Hauser L."/>
            <person name="Chang Y.J."/>
            <person name="Jeffries C.D."/>
            <person name="Detter J.C."/>
            <person name="Rohde M."/>
            <person name="Brambilla E."/>
            <person name="Spring S."/>
            <person name="Goker M."/>
            <person name="Sikorski J."/>
            <person name="Woyke T."/>
            <person name="Bristow J."/>
            <person name="Eisen J.A."/>
            <person name="Markowitz V."/>
            <person name="Hugenholtz P."/>
            <person name="Klenk H.P."/>
            <person name="Kyrpides N.C."/>
        </authorList>
    </citation>
    <scope>NUCLEOTIDE SEQUENCE [LARGE SCALE GENOMIC DNA]</scope>
    <source>
        <strain evidence="5">DSM 11293 / JCM 15392 / SEBR 4228</strain>
    </source>
</reference>
<accession>E1RC62</accession>
<comment type="similarity">
    <text evidence="1">Belongs to the protein-tyrosine phosphatase family.</text>
</comment>
<dbReference type="eggNOG" id="COG1652">
    <property type="taxonomic scope" value="Bacteria"/>
</dbReference>
<dbReference type="Pfam" id="PF13350">
    <property type="entry name" value="Y_phosphatase3"/>
    <property type="match status" value="2"/>
</dbReference>
<dbReference type="EMBL" id="CP002116">
    <property type="protein sequence ID" value="ADK79942.1"/>
    <property type="molecule type" value="Genomic_DNA"/>
</dbReference>
<evidence type="ECO:0000256" key="1">
    <source>
        <dbReference type="ARBA" id="ARBA00009580"/>
    </source>
</evidence>
<dbReference type="SUPFAM" id="SSF54106">
    <property type="entry name" value="LysM domain"/>
    <property type="match status" value="1"/>
</dbReference>
<gene>
    <name evidence="4" type="ordered locus">Spirs_0807</name>
</gene>
<dbReference type="SUPFAM" id="SSF101852">
    <property type="entry name" value="Bacterial fluorinating enzyme, C-terminal domain"/>
    <property type="match status" value="2"/>
</dbReference>
<dbReference type="STRING" id="573413.Spirs_0807"/>
<dbReference type="SMART" id="SM00257">
    <property type="entry name" value="LysM"/>
    <property type="match status" value="1"/>
</dbReference>
<dbReference type="Proteomes" id="UP000002318">
    <property type="component" value="Chromosome"/>
</dbReference>
<dbReference type="Gene3D" id="3.10.350.10">
    <property type="entry name" value="LysM domain"/>
    <property type="match status" value="1"/>
</dbReference>
<dbReference type="eggNOG" id="COG1912">
    <property type="taxonomic scope" value="Bacteria"/>
</dbReference>
<dbReference type="Gene3D" id="3.90.190.10">
    <property type="entry name" value="Protein tyrosine phosphatase superfamily"/>
    <property type="match status" value="2"/>
</dbReference>
<dbReference type="OrthoDB" id="9815473at2"/>
<dbReference type="eggNOG" id="COG2365">
    <property type="taxonomic scope" value="Bacteria"/>
</dbReference>
<dbReference type="SUPFAM" id="SSF52799">
    <property type="entry name" value="(Phosphotyrosine protein) phosphatases II"/>
    <property type="match status" value="2"/>
</dbReference>
<dbReference type="InterPro" id="IPR023227">
    <property type="entry name" value="SAM_OH_AdoTrfase_C_sf"/>
</dbReference>
<dbReference type="KEGG" id="ssm:Spirs_0807"/>
<protein>
    <submittedName>
        <fullName evidence="4">Peptidoglycan-binding lysin domain protein</fullName>
    </submittedName>
</protein>
<dbReference type="Pfam" id="PF20257">
    <property type="entry name" value="SAM_HAT_C"/>
    <property type="match status" value="1"/>
</dbReference>
<organism evidence="4 5">
    <name type="scientific">Sediminispirochaeta smaragdinae (strain DSM 11293 / JCM 15392 / SEBR 4228)</name>
    <name type="common">Spirochaeta smaragdinae</name>
    <dbReference type="NCBI Taxonomy" id="573413"/>
    <lineage>
        <taxon>Bacteria</taxon>
        <taxon>Pseudomonadati</taxon>
        <taxon>Spirochaetota</taxon>
        <taxon>Spirochaetia</taxon>
        <taxon>Spirochaetales</taxon>
        <taxon>Spirochaetaceae</taxon>
        <taxon>Sediminispirochaeta</taxon>
    </lineage>
</organism>
<feature type="domain" description="LysM" evidence="3">
    <location>
        <begin position="746"/>
        <end position="795"/>
    </location>
</feature>
<evidence type="ECO:0000313" key="4">
    <source>
        <dbReference type="EMBL" id="ADK79942.1"/>
    </source>
</evidence>
<evidence type="ECO:0000256" key="2">
    <source>
        <dbReference type="SAM" id="SignalP"/>
    </source>
</evidence>
<dbReference type="InterPro" id="IPR026893">
    <property type="entry name" value="Tyr/Ser_Pase_IphP-type"/>
</dbReference>
<keyword evidence="2" id="KW-0732">Signal</keyword>
<dbReference type="GO" id="GO:0004721">
    <property type="term" value="F:phosphoprotein phosphatase activity"/>
    <property type="evidence" value="ECO:0007669"/>
    <property type="project" value="InterPro"/>
</dbReference>
<dbReference type="Pfam" id="PF01476">
    <property type="entry name" value="LysM"/>
    <property type="match status" value="1"/>
</dbReference>
<dbReference type="InterPro" id="IPR036779">
    <property type="entry name" value="LysM_dom_sf"/>
</dbReference>
<dbReference type="PANTHER" id="PTHR31126:SF1">
    <property type="entry name" value="TYROSINE SPECIFIC PROTEIN PHOSPHATASES DOMAIN-CONTAINING PROTEIN"/>
    <property type="match status" value="1"/>
</dbReference>
<proteinExistence type="inferred from homology"/>
<dbReference type="PANTHER" id="PTHR31126">
    <property type="entry name" value="TYROSINE-PROTEIN PHOSPHATASE"/>
    <property type="match status" value="1"/>
</dbReference>
<evidence type="ECO:0000313" key="5">
    <source>
        <dbReference type="Proteomes" id="UP000002318"/>
    </source>
</evidence>
<evidence type="ECO:0000259" key="3">
    <source>
        <dbReference type="PROSITE" id="PS51782"/>
    </source>
</evidence>
<feature type="chain" id="PRO_5003150828" evidence="2">
    <location>
        <begin position="25"/>
        <end position="798"/>
    </location>
</feature>
<dbReference type="Gene3D" id="2.40.30.90">
    <property type="entry name" value="Bacterial fluorinating enzyme like"/>
    <property type="match status" value="2"/>
</dbReference>
<dbReference type="CDD" id="cd00118">
    <property type="entry name" value="LysM"/>
    <property type="match status" value="1"/>
</dbReference>
<dbReference type="RefSeq" id="WP_013253406.1">
    <property type="nucleotide sequence ID" value="NC_014364.1"/>
</dbReference>
<dbReference type="HOGENOM" id="CLU_371253_0_0_12"/>
<dbReference type="PROSITE" id="PS51782">
    <property type="entry name" value="LYSM"/>
    <property type="match status" value="1"/>
</dbReference>
<dbReference type="InterPro" id="IPR018392">
    <property type="entry name" value="LysM"/>
</dbReference>
<dbReference type="AlphaFoldDB" id="E1RC62"/>
<dbReference type="InterPro" id="IPR029021">
    <property type="entry name" value="Prot-tyrosine_phosphatase-like"/>
</dbReference>
<dbReference type="InterPro" id="IPR046470">
    <property type="entry name" value="SAM_HAT_C"/>
</dbReference>
<feature type="signal peptide" evidence="2">
    <location>
        <begin position="1"/>
        <end position="24"/>
    </location>
</feature>
<dbReference type="CAZy" id="CBM50">
    <property type="family name" value="Carbohydrate-Binding Module Family 50"/>
</dbReference>
<keyword evidence="5" id="KW-1185">Reference proteome</keyword>
<name>E1RC62_SEDSS</name>
<sequence>MKRSRNLVLVVSSLWLFFALTAGLAAQSPQSEFQEVAGSVASISKYGNLELDIKPSALYQAGYELGDVLNISIGEATVQAPFCTSYSDVDTGSPLVRDDKKNDLLIIAINMGNFSSSYGVEVGDAVTLSMEEKGAYLSEYLLRQLKRTNNRADYSSDSIFANFRNIPFGDIAPGLLFRSSSPANNELGRAAYADELTKAFKIRTVINLADSKEELEGFFAGKDFASPYYKSLYDAGQVSFLDMGVDLTSEDFGAKLAEGLRFMISHEGPYLVHCTEGKDRAGFVSALLESLMGASADQVVGDYMKTYENYYKVEPGSEQYEAIAESNIKTSLVAIIADRPKGSDPAGIDLAAAAQSYLLGIGLTGDEISALKTRLSTAVEQDAISISGTVREIEKYGHTSTDITIADFYDKGFALGDMVTVTYDNGYAMEAPFLDGYYVENGQPLVRAYPGHEDIAVCINYGKLYQVADVKVGERLTITLSEKGGYLDEYSVRSLKRTNDREDYYSDRVFANYRTITEGDIDARILYRSSSPINPELGRAAYADELMAADGIATVVNLADSRSEVEGYIAGEDFASPYYADLFHKGQVVTLGMDLAYAAEQFRSDVAEAGRFIIAHEPPYLIHCTEGKDRAGFVSALLESLMGATTDEIVSDYMTSYINYYKIEPNGDTYAVITKDILGMLKTIAGSDEIAEADLSAGAADYLISGGMSGDEVKQLKRILSGAAEGPETVAAQGPSEPAASEVPRAVYTVGSGDSLWKISQRLLGTGFRYQEIYDANKEKIEDPRLIYAGQEFVIPAR</sequence>